<feature type="binding site" evidence="7">
    <location>
        <position position="415"/>
    </location>
    <ligand>
        <name>meso-2,6-diaminopimelate</name>
        <dbReference type="ChEBI" id="CHEBI:57791"/>
    </ligand>
</feature>
<dbReference type="InterPro" id="IPR035911">
    <property type="entry name" value="MurE/MurF_N"/>
</dbReference>
<keyword evidence="7" id="KW-0547">Nucleotide-binding</keyword>
<feature type="binding site" evidence="7">
    <location>
        <begin position="144"/>
        <end position="150"/>
    </location>
    <ligand>
        <name>ATP</name>
        <dbReference type="ChEBI" id="CHEBI:30616"/>
    </ligand>
</feature>
<feature type="region of interest" description="Disordered" evidence="9">
    <location>
        <begin position="1"/>
        <end position="29"/>
    </location>
</feature>
<keyword evidence="7" id="KW-0460">Magnesium</keyword>
<feature type="binding site" evidence="7">
    <location>
        <position position="213"/>
    </location>
    <ligand>
        <name>UDP-N-acetyl-alpha-D-muramoyl-L-alanyl-D-glutamate</name>
        <dbReference type="ChEBI" id="CHEBI:83900"/>
    </ligand>
</feature>
<comment type="caution">
    <text evidence="7">Lacks conserved residue(s) required for the propagation of feature annotation.</text>
</comment>
<dbReference type="GO" id="GO:0071555">
    <property type="term" value="P:cell wall organization"/>
    <property type="evidence" value="ECO:0007669"/>
    <property type="project" value="UniProtKB-KW"/>
</dbReference>
<organism evidence="13 14">
    <name type="scientific">Embleya hyalina</name>
    <dbReference type="NCBI Taxonomy" id="516124"/>
    <lineage>
        <taxon>Bacteria</taxon>
        <taxon>Bacillati</taxon>
        <taxon>Actinomycetota</taxon>
        <taxon>Actinomycetes</taxon>
        <taxon>Kitasatosporales</taxon>
        <taxon>Streptomycetaceae</taxon>
        <taxon>Embleya</taxon>
    </lineage>
</organism>
<dbReference type="EMBL" id="BIFH01000020">
    <property type="protein sequence ID" value="GCD96220.1"/>
    <property type="molecule type" value="Genomic_DNA"/>
</dbReference>
<comment type="pathway">
    <text evidence="7 8">Cell wall biogenesis; peptidoglycan biosynthesis.</text>
</comment>
<protein>
    <recommendedName>
        <fullName evidence="7">UDP-N-acetylmuramoyl-L-alanyl-D-glutamate--2,6-diaminopimelate ligase</fullName>
        <ecNumber evidence="7">6.3.2.13</ecNumber>
    </recommendedName>
    <alternativeName>
        <fullName evidence="7">Meso-A2pm-adding enzyme</fullName>
    </alternativeName>
    <alternativeName>
        <fullName evidence="7">Meso-diaminopimelate-adding enzyme</fullName>
    </alternativeName>
    <alternativeName>
        <fullName evidence="7">UDP-MurNAc-L-Ala-D-Glu:meso-diaminopimelate ligase</fullName>
    </alternativeName>
    <alternativeName>
        <fullName evidence="7">UDP-MurNAc-tripeptide synthetase</fullName>
    </alternativeName>
    <alternativeName>
        <fullName evidence="7">UDP-N-acetylmuramyl-tripeptide synthetase</fullName>
    </alternativeName>
</protein>
<dbReference type="NCBIfam" id="TIGR01085">
    <property type="entry name" value="murE"/>
    <property type="match status" value="1"/>
</dbReference>
<dbReference type="InterPro" id="IPR004101">
    <property type="entry name" value="Mur_ligase_C"/>
</dbReference>
<dbReference type="InterPro" id="IPR036565">
    <property type="entry name" value="Mur-like_cat_sf"/>
</dbReference>
<feature type="modified residue" description="N6-carboxylysine" evidence="7">
    <location>
        <position position="253"/>
    </location>
</feature>
<feature type="binding site" evidence="7">
    <location>
        <position position="494"/>
    </location>
    <ligand>
        <name>meso-2,6-diaminopimelate</name>
        <dbReference type="ChEBI" id="CHEBI:57791"/>
    </ligand>
</feature>
<evidence type="ECO:0000256" key="7">
    <source>
        <dbReference type="HAMAP-Rule" id="MF_00208"/>
    </source>
</evidence>
<feature type="short sequence motif" description="Meso-diaminopimelate recognition motif" evidence="7">
    <location>
        <begin position="439"/>
        <end position="442"/>
    </location>
</feature>
<evidence type="ECO:0000256" key="6">
    <source>
        <dbReference type="ARBA" id="ARBA00023316"/>
    </source>
</evidence>
<feature type="domain" description="Mur ligase N-terminal catalytic" evidence="10">
    <location>
        <begin position="54"/>
        <end position="126"/>
    </location>
</feature>
<dbReference type="GO" id="GO:0005524">
    <property type="term" value="F:ATP binding"/>
    <property type="evidence" value="ECO:0007669"/>
    <property type="project" value="UniProtKB-UniRule"/>
</dbReference>
<dbReference type="PANTHER" id="PTHR23135:SF4">
    <property type="entry name" value="UDP-N-ACETYLMURAMOYL-L-ALANYL-D-GLUTAMATE--2,6-DIAMINOPIMELATE LIGASE MURE HOMOLOG, CHLOROPLASTIC"/>
    <property type="match status" value="1"/>
</dbReference>
<feature type="domain" description="Mur ligase central" evidence="12">
    <location>
        <begin position="142"/>
        <end position="343"/>
    </location>
</feature>
<dbReference type="Gene3D" id="3.90.190.20">
    <property type="entry name" value="Mur ligase, C-terminal domain"/>
    <property type="match status" value="1"/>
</dbReference>
<dbReference type="Gene3D" id="3.40.1190.10">
    <property type="entry name" value="Mur-like, catalytic domain"/>
    <property type="match status" value="1"/>
</dbReference>
<keyword evidence="7" id="KW-0067">ATP-binding</keyword>
<sequence>MPAPGDGPKRGSLPAVPNRDLRRPAEVRPQPLTGLAGFLAVPLTGGPSDPEATLTGVTHDSRAVRPGDLYAGLQGEHVHGAAFAAQAAKAGAAALLTDPAGAALAADSGLPTLVVADPRGRLGEIAAWVYGRPAEHLTMYGVTGTNGKTTTAYLLDGGLRAGGGVTGMIGTVETRIGEEVVPSVRTTPEATDVQALLASMLESGVTDAVMEVSSHALALGRVDGTVYDVALFTNLSQDHLDFHPSMEDYFRTKADLFTPRRSRIGVIDVDDAYGRRLAKLASVPVLTVSATGDPDADWRAENVELGPDGSRFTVVGPDGHKAEARVCLAGPFNVSNALLAIVALTAGGVSLDDAVEGVGRTPGVPGRMERVDVGQPFEAVVDFAHTPDAVETLLRALRPVTSGELTIVLGAGGDRDRAKRPLMASAAARFADVVVLTSDNPRSEDPNTILDEMLAGLREADASRGAVLVEPDRVAAIALAVDRAASGDTVVIAGKGHEQGQEFANGIKHPFDDRVELRAALARTMHAGPASPKQSTDARIVTPAPSTHTPTSETPNPGVPATGTSCAEETNQ</sequence>
<feature type="binding site" evidence="7">
    <location>
        <position position="221"/>
    </location>
    <ligand>
        <name>UDP-N-acetyl-alpha-D-muramoyl-L-alanyl-D-glutamate</name>
        <dbReference type="ChEBI" id="CHEBI:83900"/>
    </ligand>
</feature>
<feature type="compositionally biased region" description="Polar residues" evidence="9">
    <location>
        <begin position="562"/>
        <end position="572"/>
    </location>
</feature>
<dbReference type="SUPFAM" id="SSF63418">
    <property type="entry name" value="MurE/MurF N-terminal domain"/>
    <property type="match status" value="1"/>
</dbReference>
<evidence type="ECO:0000256" key="9">
    <source>
        <dbReference type="SAM" id="MobiDB-lite"/>
    </source>
</evidence>
<evidence type="ECO:0000256" key="4">
    <source>
        <dbReference type="ARBA" id="ARBA00022984"/>
    </source>
</evidence>
<dbReference type="InterPro" id="IPR013221">
    <property type="entry name" value="Mur_ligase_cen"/>
</dbReference>
<dbReference type="Proteomes" id="UP000286931">
    <property type="component" value="Unassembled WGS sequence"/>
</dbReference>
<evidence type="ECO:0000259" key="10">
    <source>
        <dbReference type="Pfam" id="PF01225"/>
    </source>
</evidence>
<keyword evidence="4 7" id="KW-0573">Peptidoglycan synthesis</keyword>
<feature type="binding site" evidence="7">
    <location>
        <position position="61"/>
    </location>
    <ligand>
        <name>UDP-N-acetyl-alpha-D-muramoyl-L-alanyl-D-glutamate</name>
        <dbReference type="ChEBI" id="CHEBI:83900"/>
    </ligand>
</feature>
<name>A0A401YNM2_9ACTN</name>
<dbReference type="EC" id="6.3.2.13" evidence="7"/>
<dbReference type="GO" id="GO:0000287">
    <property type="term" value="F:magnesium ion binding"/>
    <property type="evidence" value="ECO:0007669"/>
    <property type="project" value="UniProtKB-UniRule"/>
</dbReference>
<keyword evidence="7" id="KW-0963">Cytoplasm</keyword>
<keyword evidence="3 7" id="KW-0133">Cell shape</keyword>
<comment type="caution">
    <text evidence="13">The sequence shown here is derived from an EMBL/GenBank/DDBJ whole genome shotgun (WGS) entry which is preliminary data.</text>
</comment>
<comment type="subcellular location">
    <subcellularLocation>
        <location evidence="7 8">Cytoplasm</location>
    </subcellularLocation>
</comment>
<keyword evidence="2 7" id="KW-0132">Cell division</keyword>
<comment type="catalytic activity">
    <reaction evidence="7">
        <text>UDP-N-acetyl-alpha-D-muramoyl-L-alanyl-D-glutamate + meso-2,6-diaminopimelate + ATP = UDP-N-acetyl-alpha-D-muramoyl-L-alanyl-gamma-D-glutamyl-meso-2,6-diaminopimelate + ADP + phosphate + H(+)</text>
        <dbReference type="Rhea" id="RHEA:23676"/>
        <dbReference type="ChEBI" id="CHEBI:15378"/>
        <dbReference type="ChEBI" id="CHEBI:30616"/>
        <dbReference type="ChEBI" id="CHEBI:43474"/>
        <dbReference type="ChEBI" id="CHEBI:57791"/>
        <dbReference type="ChEBI" id="CHEBI:83900"/>
        <dbReference type="ChEBI" id="CHEBI:83905"/>
        <dbReference type="ChEBI" id="CHEBI:456216"/>
        <dbReference type="EC" id="6.3.2.13"/>
    </reaction>
</comment>
<dbReference type="NCBIfam" id="NF001124">
    <property type="entry name" value="PRK00139.1-2"/>
    <property type="match status" value="1"/>
</dbReference>
<dbReference type="AlphaFoldDB" id="A0A401YNM2"/>
<comment type="cofactor">
    <cofactor evidence="7">
        <name>Mg(2+)</name>
        <dbReference type="ChEBI" id="CHEBI:18420"/>
    </cofactor>
</comment>
<feature type="domain" description="Mur ligase C-terminal" evidence="11">
    <location>
        <begin position="366"/>
        <end position="496"/>
    </location>
</feature>
<keyword evidence="5 7" id="KW-0131">Cell cycle</keyword>
<dbReference type="NCBIfam" id="NF001126">
    <property type="entry name" value="PRK00139.1-4"/>
    <property type="match status" value="1"/>
</dbReference>
<evidence type="ECO:0000256" key="1">
    <source>
        <dbReference type="ARBA" id="ARBA00005898"/>
    </source>
</evidence>
<keyword evidence="7 13" id="KW-0436">Ligase</keyword>
<dbReference type="Pfam" id="PF01225">
    <property type="entry name" value="Mur_ligase"/>
    <property type="match status" value="1"/>
</dbReference>
<comment type="similarity">
    <text evidence="1 7">Belongs to the MurCDEF family. MurE subfamily.</text>
</comment>
<dbReference type="SUPFAM" id="SSF53623">
    <property type="entry name" value="MurD-like peptide ligases, catalytic domain"/>
    <property type="match status" value="1"/>
</dbReference>
<evidence type="ECO:0000259" key="11">
    <source>
        <dbReference type="Pfam" id="PF02875"/>
    </source>
</evidence>
<dbReference type="Pfam" id="PF02875">
    <property type="entry name" value="Mur_ligase_C"/>
    <property type="match status" value="1"/>
</dbReference>
<feature type="binding site" evidence="7">
    <location>
        <begin position="186"/>
        <end position="187"/>
    </location>
    <ligand>
        <name>UDP-N-acetyl-alpha-D-muramoyl-L-alanyl-D-glutamate</name>
        <dbReference type="ChEBI" id="CHEBI:83900"/>
    </ligand>
</feature>
<evidence type="ECO:0000313" key="13">
    <source>
        <dbReference type="EMBL" id="GCD96220.1"/>
    </source>
</evidence>
<evidence type="ECO:0000256" key="8">
    <source>
        <dbReference type="RuleBase" id="RU004135"/>
    </source>
</evidence>
<dbReference type="Pfam" id="PF08245">
    <property type="entry name" value="Mur_ligase_M"/>
    <property type="match status" value="1"/>
</dbReference>
<dbReference type="SUPFAM" id="SSF53244">
    <property type="entry name" value="MurD-like peptide ligases, peptide-binding domain"/>
    <property type="match status" value="1"/>
</dbReference>
<evidence type="ECO:0000259" key="12">
    <source>
        <dbReference type="Pfam" id="PF08245"/>
    </source>
</evidence>
<dbReference type="GO" id="GO:0008765">
    <property type="term" value="F:UDP-N-acetylmuramoylalanyl-D-glutamate-2,6-diaminopimelate ligase activity"/>
    <property type="evidence" value="ECO:0007669"/>
    <property type="project" value="UniProtKB-UniRule"/>
</dbReference>
<keyword evidence="14" id="KW-1185">Reference proteome</keyword>
<dbReference type="Gene3D" id="3.40.1390.10">
    <property type="entry name" value="MurE/MurF, N-terminal domain"/>
    <property type="match status" value="1"/>
</dbReference>
<feature type="binding site" evidence="7">
    <location>
        <begin position="439"/>
        <end position="442"/>
    </location>
    <ligand>
        <name>meso-2,6-diaminopimelate</name>
        <dbReference type="ChEBI" id="CHEBI:57791"/>
    </ligand>
</feature>
<evidence type="ECO:0000256" key="5">
    <source>
        <dbReference type="ARBA" id="ARBA00023306"/>
    </source>
</evidence>
<dbReference type="GO" id="GO:0008360">
    <property type="term" value="P:regulation of cell shape"/>
    <property type="evidence" value="ECO:0007669"/>
    <property type="project" value="UniProtKB-KW"/>
</dbReference>
<evidence type="ECO:0000256" key="3">
    <source>
        <dbReference type="ARBA" id="ARBA00022960"/>
    </source>
</evidence>
<dbReference type="InterPro" id="IPR005761">
    <property type="entry name" value="UDP-N-AcMur-Glu-dNH2Pim_ligase"/>
</dbReference>
<comment type="PTM">
    <text evidence="7">Carboxylation is probably crucial for Mg(2+) binding and, consequently, for the gamma-phosphate positioning of ATP.</text>
</comment>
<dbReference type="PANTHER" id="PTHR23135">
    <property type="entry name" value="MUR LIGASE FAMILY MEMBER"/>
    <property type="match status" value="1"/>
</dbReference>
<accession>A0A401YNM2</accession>
<dbReference type="UniPathway" id="UPA00219"/>
<dbReference type="InterPro" id="IPR000713">
    <property type="entry name" value="Mur_ligase_N"/>
</dbReference>
<dbReference type="InterPro" id="IPR036615">
    <property type="entry name" value="Mur_ligase_C_dom_sf"/>
</dbReference>
<dbReference type="GO" id="GO:0051301">
    <property type="term" value="P:cell division"/>
    <property type="evidence" value="ECO:0007669"/>
    <property type="project" value="UniProtKB-KW"/>
</dbReference>
<dbReference type="GO" id="GO:0005737">
    <property type="term" value="C:cytoplasm"/>
    <property type="evidence" value="ECO:0007669"/>
    <property type="project" value="UniProtKB-SubCell"/>
</dbReference>
<comment type="function">
    <text evidence="7">Catalyzes the addition of meso-diaminopimelic acid to the nucleotide precursor UDP-N-acetylmuramoyl-L-alanyl-D-glutamate (UMAG) in the biosynthesis of bacterial cell-wall peptidoglycan.</text>
</comment>
<feature type="binding site" evidence="7">
    <location>
        <position position="498"/>
    </location>
    <ligand>
        <name>meso-2,6-diaminopimelate</name>
        <dbReference type="ChEBI" id="CHEBI:57791"/>
    </ligand>
</feature>
<gene>
    <name evidence="7 13" type="primary">murE</name>
    <name evidence="13" type="ORF">EHYA_03905</name>
</gene>
<proteinExistence type="inferred from homology"/>
<feature type="compositionally biased region" description="Polar residues" evidence="9">
    <location>
        <begin position="544"/>
        <end position="555"/>
    </location>
</feature>
<feature type="region of interest" description="Disordered" evidence="9">
    <location>
        <begin position="525"/>
        <end position="572"/>
    </location>
</feature>
<evidence type="ECO:0000256" key="2">
    <source>
        <dbReference type="ARBA" id="ARBA00022618"/>
    </source>
</evidence>
<dbReference type="GO" id="GO:0009252">
    <property type="term" value="P:peptidoglycan biosynthetic process"/>
    <property type="evidence" value="ECO:0007669"/>
    <property type="project" value="UniProtKB-UniRule"/>
</dbReference>
<evidence type="ECO:0000313" key="14">
    <source>
        <dbReference type="Proteomes" id="UP000286931"/>
    </source>
</evidence>
<keyword evidence="6 7" id="KW-0961">Cell wall biogenesis/degradation</keyword>
<dbReference type="HAMAP" id="MF_00208">
    <property type="entry name" value="MurE"/>
    <property type="match status" value="1"/>
</dbReference>
<reference evidence="13 14" key="1">
    <citation type="submission" date="2018-12" db="EMBL/GenBank/DDBJ databases">
        <title>Draft genome sequence of Embleya hyalina NBRC 13850T.</title>
        <authorList>
            <person name="Komaki H."/>
            <person name="Hosoyama A."/>
            <person name="Kimura A."/>
            <person name="Ichikawa N."/>
            <person name="Tamura T."/>
        </authorList>
    </citation>
    <scope>NUCLEOTIDE SEQUENCE [LARGE SCALE GENOMIC DNA]</scope>
    <source>
        <strain evidence="13 14">NBRC 13850</strain>
    </source>
</reference>